<reference evidence="2 3" key="1">
    <citation type="submission" date="2017-09" db="EMBL/GenBank/DDBJ databases">
        <title>Whole genomes of Flavobacteriaceae.</title>
        <authorList>
            <person name="Stine C."/>
            <person name="Li C."/>
            <person name="Tadesse D."/>
        </authorList>
    </citation>
    <scope>NUCLEOTIDE SEQUENCE [LARGE SCALE GENOMIC DNA]</scope>
    <source>
        <strain evidence="2 3">ATCC 35036</strain>
    </source>
</reference>
<dbReference type="SMART" id="SM00306">
    <property type="entry name" value="HintN"/>
    <property type="match status" value="1"/>
</dbReference>
<dbReference type="RefSeq" id="WP_050881315.1">
    <property type="nucleotide sequence ID" value="NZ_CBCSFI010000001.1"/>
</dbReference>
<accession>A0A2H3KE51</accession>
<dbReference type="InterPro" id="IPR030934">
    <property type="entry name" value="Intein_C"/>
</dbReference>
<dbReference type="Proteomes" id="UP000220828">
    <property type="component" value="Unassembled WGS sequence"/>
</dbReference>
<dbReference type="Gene3D" id="2.170.16.10">
    <property type="entry name" value="Hedgehog/Intein (Hint) domain"/>
    <property type="match status" value="1"/>
</dbReference>
<dbReference type="PROSITE" id="PS50818">
    <property type="entry name" value="INTEIN_C_TER"/>
    <property type="match status" value="1"/>
</dbReference>
<dbReference type="InterPro" id="IPR003587">
    <property type="entry name" value="Hint_dom_N"/>
</dbReference>
<evidence type="ECO:0000313" key="3">
    <source>
        <dbReference type="Proteomes" id="UP000220828"/>
    </source>
</evidence>
<dbReference type="InterPro" id="IPR006141">
    <property type="entry name" value="Intein_N"/>
</dbReference>
<dbReference type="AlphaFoldDB" id="A0A2H3KE51"/>
<dbReference type="SUPFAM" id="SSF51294">
    <property type="entry name" value="Hedgehog/intein (Hint) domain"/>
    <property type="match status" value="1"/>
</dbReference>
<dbReference type="EMBL" id="PCMW01000015">
    <property type="protein sequence ID" value="PDS26404.1"/>
    <property type="molecule type" value="Genomic_DNA"/>
</dbReference>
<evidence type="ECO:0000313" key="2">
    <source>
        <dbReference type="EMBL" id="PDS26404.1"/>
    </source>
</evidence>
<organism evidence="2 3">
    <name type="scientific">Flavobacterium branchiophilum</name>
    <dbReference type="NCBI Taxonomy" id="55197"/>
    <lineage>
        <taxon>Bacteria</taxon>
        <taxon>Pseudomonadati</taxon>
        <taxon>Bacteroidota</taxon>
        <taxon>Flavobacteriia</taxon>
        <taxon>Flavobacteriales</taxon>
        <taxon>Flavobacteriaceae</taxon>
        <taxon>Flavobacterium</taxon>
    </lineage>
</organism>
<feature type="domain" description="Hint" evidence="1">
    <location>
        <begin position="34"/>
        <end position="127"/>
    </location>
</feature>
<proteinExistence type="predicted"/>
<sequence>MKALGKVGLKKLSKEALKNSIDDVAKKLLKTCVFACFPAGTLIQTQHGTKPIEDIQIGDLVWAYDEDTNTTALQPVVDIMQNETDHTISLYTETEVIETTALHPFYTQDGWKDASELQTGDQIKTQNHENVEIKNTIFNYEPQKVYNFTVANFHTYFVGVLAWLVHNSQKCLSQMILESQKWFQNIMRGKSFNMVMNNALRGKFGARYLDEVYVALKNGKNGYIDGLIKGKAIIERKATDLAKVTEQTAKNYINDAAKYKDAVMKNGDKLKEKVYLQVENMKGVSQNVLDHAADKGVEIIDDISKLF</sequence>
<dbReference type="GO" id="GO:0016539">
    <property type="term" value="P:intein-mediated protein splicing"/>
    <property type="evidence" value="ECO:0007669"/>
    <property type="project" value="InterPro"/>
</dbReference>
<dbReference type="Pfam" id="PF07591">
    <property type="entry name" value="PT-HINT"/>
    <property type="match status" value="1"/>
</dbReference>
<gene>
    <name evidence="2" type="ORF">B0A77_02505</name>
</gene>
<comment type="caution">
    <text evidence="2">The sequence shown here is derived from an EMBL/GenBank/DDBJ whole genome shotgun (WGS) entry which is preliminary data.</text>
</comment>
<evidence type="ECO:0000259" key="1">
    <source>
        <dbReference type="SMART" id="SM00306"/>
    </source>
</evidence>
<dbReference type="InterPro" id="IPR036844">
    <property type="entry name" value="Hint_dom_sf"/>
</dbReference>
<dbReference type="PROSITE" id="PS50817">
    <property type="entry name" value="INTEIN_N_TER"/>
    <property type="match status" value="1"/>
</dbReference>
<protein>
    <recommendedName>
        <fullName evidence="1">Hint domain-containing protein</fullName>
    </recommendedName>
</protein>
<name>A0A2H3KE51_9FLAO</name>
<dbReference type="CDD" id="cd00081">
    <property type="entry name" value="Hint"/>
    <property type="match status" value="1"/>
</dbReference>
<dbReference type="OrthoDB" id="2972467at2"/>